<evidence type="ECO:0000313" key="2">
    <source>
        <dbReference type="EMBL" id="EMD66245.1"/>
    </source>
</evidence>
<keyword evidence="3" id="KW-1185">Reference proteome</keyword>
<feature type="region of interest" description="Disordered" evidence="1">
    <location>
        <begin position="22"/>
        <end position="62"/>
    </location>
</feature>
<name>M2SVB2_COCSN</name>
<dbReference type="RefSeq" id="XP_007697782.1">
    <property type="nucleotide sequence ID" value="XM_007699592.1"/>
</dbReference>
<dbReference type="KEGG" id="bsc:COCSADRAFT_296359"/>
<dbReference type="OrthoDB" id="10480725at2759"/>
<dbReference type="EMBL" id="KB445640">
    <property type="protein sequence ID" value="EMD66245.1"/>
    <property type="molecule type" value="Genomic_DNA"/>
</dbReference>
<accession>M2SVB2</accession>
<dbReference type="HOGENOM" id="CLU_1660423_0_0_1"/>
<protein>
    <submittedName>
        <fullName evidence="2">Uncharacterized protein</fullName>
    </submittedName>
</protein>
<dbReference type="AlphaFoldDB" id="M2SVB2"/>
<proteinExistence type="predicted"/>
<dbReference type="Proteomes" id="UP000016934">
    <property type="component" value="Unassembled WGS sequence"/>
</dbReference>
<organism evidence="2 3">
    <name type="scientific">Cochliobolus sativus (strain ND90Pr / ATCC 201652)</name>
    <name type="common">Common root rot and spot blotch fungus</name>
    <name type="synonym">Bipolaris sorokiniana</name>
    <dbReference type="NCBI Taxonomy" id="665912"/>
    <lineage>
        <taxon>Eukaryota</taxon>
        <taxon>Fungi</taxon>
        <taxon>Dikarya</taxon>
        <taxon>Ascomycota</taxon>
        <taxon>Pezizomycotina</taxon>
        <taxon>Dothideomycetes</taxon>
        <taxon>Pleosporomycetidae</taxon>
        <taxon>Pleosporales</taxon>
        <taxon>Pleosporineae</taxon>
        <taxon>Pleosporaceae</taxon>
        <taxon>Bipolaris</taxon>
    </lineage>
</organism>
<gene>
    <name evidence="2" type="ORF">COCSADRAFT_296359</name>
</gene>
<dbReference type="GeneID" id="19136085"/>
<sequence>MGCVGLEALGLVDRLPLAGSGFRPPQLAYPSPPGRRRAASSEAVGVPRTRNSPTHPPSPFTPPPQAGLLWNIQITLARSKTLSEWPSRPAHGTLGRGAVCLNYPASLLLSDLGSPADGSVSLSPFLFPKVRLLPLSLIGLACGFVVRPPQWTSWSRPGMTRHSSPPCFSHFPSFKNSCRPPSA</sequence>
<evidence type="ECO:0000256" key="1">
    <source>
        <dbReference type="SAM" id="MobiDB-lite"/>
    </source>
</evidence>
<evidence type="ECO:0000313" key="3">
    <source>
        <dbReference type="Proteomes" id="UP000016934"/>
    </source>
</evidence>
<reference evidence="2 3" key="1">
    <citation type="journal article" date="2012" name="PLoS Pathog.">
        <title>Diverse lifestyles and strategies of plant pathogenesis encoded in the genomes of eighteen Dothideomycetes fungi.</title>
        <authorList>
            <person name="Ohm R.A."/>
            <person name="Feau N."/>
            <person name="Henrissat B."/>
            <person name="Schoch C.L."/>
            <person name="Horwitz B.A."/>
            <person name="Barry K.W."/>
            <person name="Condon B.J."/>
            <person name="Copeland A.C."/>
            <person name="Dhillon B."/>
            <person name="Glaser F."/>
            <person name="Hesse C.N."/>
            <person name="Kosti I."/>
            <person name="LaButti K."/>
            <person name="Lindquist E.A."/>
            <person name="Lucas S."/>
            <person name="Salamov A.A."/>
            <person name="Bradshaw R.E."/>
            <person name="Ciuffetti L."/>
            <person name="Hamelin R.C."/>
            <person name="Kema G.H.J."/>
            <person name="Lawrence C."/>
            <person name="Scott J.A."/>
            <person name="Spatafora J.W."/>
            <person name="Turgeon B.G."/>
            <person name="de Wit P.J.G.M."/>
            <person name="Zhong S."/>
            <person name="Goodwin S.B."/>
            <person name="Grigoriev I.V."/>
        </authorList>
    </citation>
    <scope>NUCLEOTIDE SEQUENCE [LARGE SCALE GENOMIC DNA]</scope>
    <source>
        <strain evidence="3">ND90Pr / ATCC 201652</strain>
    </source>
</reference>
<reference evidence="3" key="2">
    <citation type="journal article" date="2013" name="PLoS Genet.">
        <title>Comparative genome structure, secondary metabolite, and effector coding capacity across Cochliobolus pathogens.</title>
        <authorList>
            <person name="Condon B.J."/>
            <person name="Leng Y."/>
            <person name="Wu D."/>
            <person name="Bushley K.E."/>
            <person name="Ohm R.A."/>
            <person name="Otillar R."/>
            <person name="Martin J."/>
            <person name="Schackwitz W."/>
            <person name="Grimwood J."/>
            <person name="MohdZainudin N."/>
            <person name="Xue C."/>
            <person name="Wang R."/>
            <person name="Manning V.A."/>
            <person name="Dhillon B."/>
            <person name="Tu Z.J."/>
            <person name="Steffenson B.J."/>
            <person name="Salamov A."/>
            <person name="Sun H."/>
            <person name="Lowry S."/>
            <person name="LaButti K."/>
            <person name="Han J."/>
            <person name="Copeland A."/>
            <person name="Lindquist E."/>
            <person name="Barry K."/>
            <person name="Schmutz J."/>
            <person name="Baker S.E."/>
            <person name="Ciuffetti L.M."/>
            <person name="Grigoriev I.V."/>
            <person name="Zhong S."/>
            <person name="Turgeon B.G."/>
        </authorList>
    </citation>
    <scope>NUCLEOTIDE SEQUENCE [LARGE SCALE GENOMIC DNA]</scope>
    <source>
        <strain evidence="3">ND90Pr / ATCC 201652</strain>
    </source>
</reference>